<evidence type="ECO:0000313" key="3">
    <source>
        <dbReference type="EMBL" id="MFD1564546.1"/>
    </source>
</evidence>
<sequence length="73" mass="7641">MSDPISTDHEPKWTGSAAPGAIDPSRSGLLAVVVGSGAQAACTIFPPDVAVPYRTTAWITAHGESFVDLEEMR</sequence>
<evidence type="ECO:0000256" key="1">
    <source>
        <dbReference type="SAM" id="MobiDB-lite"/>
    </source>
</evidence>
<proteinExistence type="predicted"/>
<dbReference type="EMBL" id="JBHUDI010000008">
    <property type="protein sequence ID" value="MFD1564546.1"/>
    <property type="molecule type" value="Genomic_DNA"/>
</dbReference>
<dbReference type="Pfam" id="PF24351">
    <property type="entry name" value="DUF7511"/>
    <property type="match status" value="1"/>
</dbReference>
<feature type="region of interest" description="Disordered" evidence="1">
    <location>
        <begin position="1"/>
        <end position="22"/>
    </location>
</feature>
<feature type="compositionally biased region" description="Basic and acidic residues" evidence="1">
    <location>
        <begin position="1"/>
        <end position="12"/>
    </location>
</feature>
<reference evidence="3 4" key="1">
    <citation type="journal article" date="2019" name="Int. J. Syst. Evol. Microbiol.">
        <title>The Global Catalogue of Microorganisms (GCM) 10K type strain sequencing project: providing services to taxonomists for standard genome sequencing and annotation.</title>
        <authorList>
            <consortium name="The Broad Institute Genomics Platform"/>
            <consortium name="The Broad Institute Genome Sequencing Center for Infectious Disease"/>
            <person name="Wu L."/>
            <person name="Ma J."/>
        </authorList>
    </citation>
    <scope>NUCLEOTIDE SEQUENCE [LARGE SCALE GENOMIC DNA]</scope>
    <source>
        <strain evidence="3 4">CGMCC 1.12230</strain>
    </source>
</reference>
<evidence type="ECO:0000259" key="2">
    <source>
        <dbReference type="Pfam" id="PF24351"/>
    </source>
</evidence>
<name>A0ABD6BHM9_9EURY</name>
<dbReference type="InterPro" id="IPR055933">
    <property type="entry name" value="DUF7511"/>
</dbReference>
<evidence type="ECO:0000313" key="4">
    <source>
        <dbReference type="Proteomes" id="UP001597076"/>
    </source>
</evidence>
<organism evidence="3 4">
    <name type="scientific">Haloarchaeobius amylolyticus</name>
    <dbReference type="NCBI Taxonomy" id="1198296"/>
    <lineage>
        <taxon>Archaea</taxon>
        <taxon>Methanobacteriati</taxon>
        <taxon>Methanobacteriota</taxon>
        <taxon>Stenosarchaea group</taxon>
        <taxon>Halobacteria</taxon>
        <taxon>Halobacteriales</taxon>
        <taxon>Halorubellaceae</taxon>
        <taxon>Haloarchaeobius</taxon>
    </lineage>
</organism>
<protein>
    <recommendedName>
        <fullName evidence="2">DUF7511 domain-containing protein</fullName>
    </recommendedName>
</protein>
<comment type="caution">
    <text evidence="3">The sequence shown here is derived from an EMBL/GenBank/DDBJ whole genome shotgun (WGS) entry which is preliminary data.</text>
</comment>
<accession>A0ABD6BHM9</accession>
<gene>
    <name evidence="3" type="ORF">ACFR99_13425</name>
</gene>
<dbReference type="AlphaFoldDB" id="A0ABD6BHM9"/>
<keyword evidence="4" id="KW-1185">Reference proteome</keyword>
<feature type="domain" description="DUF7511" evidence="2">
    <location>
        <begin position="30"/>
        <end position="73"/>
    </location>
</feature>
<dbReference type="RefSeq" id="WP_390288182.1">
    <property type="nucleotide sequence ID" value="NZ_JBHUDI010000008.1"/>
</dbReference>
<dbReference type="Proteomes" id="UP001597076">
    <property type="component" value="Unassembled WGS sequence"/>
</dbReference>